<keyword evidence="3" id="KW-0804">Transcription</keyword>
<dbReference type="Pfam" id="PF07883">
    <property type="entry name" value="Cupin_2"/>
    <property type="match status" value="1"/>
</dbReference>
<keyword evidence="7" id="KW-1185">Reference proteome</keyword>
<organism evidence="6 7">
    <name type="scientific">Sutterella massiliensis</name>
    <dbReference type="NCBI Taxonomy" id="1816689"/>
    <lineage>
        <taxon>Bacteria</taxon>
        <taxon>Pseudomonadati</taxon>
        <taxon>Pseudomonadota</taxon>
        <taxon>Betaproteobacteria</taxon>
        <taxon>Burkholderiales</taxon>
        <taxon>Sutterellaceae</taxon>
        <taxon>Sutterella</taxon>
    </lineage>
</organism>
<evidence type="ECO:0000256" key="2">
    <source>
        <dbReference type="ARBA" id="ARBA00023125"/>
    </source>
</evidence>
<sequence length="209" mass="23018">MTPKPEIETAESDSRAPRDERSVATPEERFSIHVAQTVSRLRAERGLSLREAARLTGVSAATLSLIENGRTNPTVTLLWKIANAFKVSFTSLVEPPKPAVSVVRGSATPVVEADAGRFRNHPLFPFDPSTRFEIYRIEMDSGAVLVSEPHPTGTEEYLTIFSGEAEVTVEDERYRLSSGDAIRFPADRVHGYRAIGDEKVELSMVIGYA</sequence>
<dbReference type="Pfam" id="PF01381">
    <property type="entry name" value="HTH_3"/>
    <property type="match status" value="1"/>
</dbReference>
<proteinExistence type="predicted"/>
<dbReference type="InterPro" id="IPR010982">
    <property type="entry name" value="Lambda_DNA-bd_dom_sf"/>
</dbReference>
<dbReference type="PANTHER" id="PTHR46797">
    <property type="entry name" value="HTH-TYPE TRANSCRIPTIONAL REGULATOR"/>
    <property type="match status" value="1"/>
</dbReference>
<dbReference type="PROSITE" id="PS50943">
    <property type="entry name" value="HTH_CROC1"/>
    <property type="match status" value="1"/>
</dbReference>
<keyword evidence="1" id="KW-0805">Transcription regulation</keyword>
<feature type="domain" description="HTH cro/C1-type" evidence="5">
    <location>
        <begin position="38"/>
        <end position="92"/>
    </location>
</feature>
<dbReference type="SMART" id="SM00530">
    <property type="entry name" value="HTH_XRE"/>
    <property type="match status" value="1"/>
</dbReference>
<dbReference type="InterPro" id="IPR014710">
    <property type="entry name" value="RmlC-like_jellyroll"/>
</dbReference>
<comment type="caution">
    <text evidence="6">The sequence shown here is derived from an EMBL/GenBank/DDBJ whole genome shotgun (WGS) entry which is preliminary data.</text>
</comment>
<evidence type="ECO:0000313" key="6">
    <source>
        <dbReference type="EMBL" id="MBM6704870.1"/>
    </source>
</evidence>
<reference evidence="6 7" key="1">
    <citation type="journal article" date="2021" name="Sci. Rep.">
        <title>The distribution of antibiotic resistance genes in chicken gut microbiota commensals.</title>
        <authorList>
            <person name="Juricova H."/>
            <person name="Matiasovicova J."/>
            <person name="Kubasova T."/>
            <person name="Cejkova D."/>
            <person name="Rychlik I."/>
        </authorList>
    </citation>
    <scope>NUCLEOTIDE SEQUENCE [LARGE SCALE GENOMIC DNA]</scope>
    <source>
        <strain evidence="6 7">An829</strain>
    </source>
</reference>
<keyword evidence="2" id="KW-0238">DNA-binding</keyword>
<gene>
    <name evidence="6" type="ORF">H6A60_10310</name>
</gene>
<dbReference type="InterPro" id="IPR001387">
    <property type="entry name" value="Cro/C1-type_HTH"/>
</dbReference>
<dbReference type="RefSeq" id="WP_205104293.1">
    <property type="nucleotide sequence ID" value="NZ_JACJJC010000023.1"/>
</dbReference>
<evidence type="ECO:0000259" key="5">
    <source>
        <dbReference type="PROSITE" id="PS50943"/>
    </source>
</evidence>
<dbReference type="Gene3D" id="2.60.120.10">
    <property type="entry name" value="Jelly Rolls"/>
    <property type="match status" value="1"/>
</dbReference>
<evidence type="ECO:0000313" key="7">
    <source>
        <dbReference type="Proteomes" id="UP000715095"/>
    </source>
</evidence>
<dbReference type="InterPro" id="IPR050807">
    <property type="entry name" value="TransReg_Diox_bact_type"/>
</dbReference>
<dbReference type="Proteomes" id="UP000715095">
    <property type="component" value="Unassembled WGS sequence"/>
</dbReference>
<dbReference type="InterPro" id="IPR013096">
    <property type="entry name" value="Cupin_2"/>
</dbReference>
<evidence type="ECO:0000256" key="4">
    <source>
        <dbReference type="SAM" id="MobiDB-lite"/>
    </source>
</evidence>
<name>A0ABS2DU70_9BURK</name>
<evidence type="ECO:0000256" key="3">
    <source>
        <dbReference type="ARBA" id="ARBA00023163"/>
    </source>
</evidence>
<dbReference type="EMBL" id="JACJJC010000023">
    <property type="protein sequence ID" value="MBM6704870.1"/>
    <property type="molecule type" value="Genomic_DNA"/>
</dbReference>
<dbReference type="CDD" id="cd00093">
    <property type="entry name" value="HTH_XRE"/>
    <property type="match status" value="1"/>
</dbReference>
<dbReference type="PANTHER" id="PTHR46797:SF23">
    <property type="entry name" value="HTH-TYPE TRANSCRIPTIONAL REGULATOR SUTR"/>
    <property type="match status" value="1"/>
</dbReference>
<dbReference type="Gene3D" id="1.10.260.40">
    <property type="entry name" value="lambda repressor-like DNA-binding domains"/>
    <property type="match status" value="1"/>
</dbReference>
<dbReference type="SUPFAM" id="SSF51182">
    <property type="entry name" value="RmlC-like cupins"/>
    <property type="match status" value="1"/>
</dbReference>
<feature type="region of interest" description="Disordered" evidence="4">
    <location>
        <begin position="1"/>
        <end position="25"/>
    </location>
</feature>
<dbReference type="InterPro" id="IPR011051">
    <property type="entry name" value="RmlC_Cupin_sf"/>
</dbReference>
<feature type="compositionally biased region" description="Basic and acidic residues" evidence="4">
    <location>
        <begin position="12"/>
        <end position="25"/>
    </location>
</feature>
<evidence type="ECO:0000256" key="1">
    <source>
        <dbReference type="ARBA" id="ARBA00023015"/>
    </source>
</evidence>
<dbReference type="SUPFAM" id="SSF47413">
    <property type="entry name" value="lambda repressor-like DNA-binding domains"/>
    <property type="match status" value="1"/>
</dbReference>
<protein>
    <submittedName>
        <fullName evidence="6">Helix-turn-helix transcriptional regulator</fullName>
    </submittedName>
</protein>
<dbReference type="CDD" id="cd02209">
    <property type="entry name" value="cupin_XRE_C"/>
    <property type="match status" value="1"/>
</dbReference>
<accession>A0ABS2DU70</accession>